<proteinExistence type="predicted"/>
<feature type="compositionally biased region" description="Basic residues" evidence="1">
    <location>
        <begin position="1"/>
        <end position="10"/>
    </location>
</feature>
<dbReference type="Proteomes" id="UP000313359">
    <property type="component" value="Unassembled WGS sequence"/>
</dbReference>
<sequence length="151" mass="16432">YGREKLRKHQNTSEVTREHSEPRALVPALAEHAVLDSLALVPSPSRLSCTAALETASAFVPTRLTVPRSGLSLAPDFLQRTPGAACGGRRRRNPGELALGQRGKPRSALNTSRDRLEETGAACARRALDVRSGLGHRSKHISTYHPRDLLQ</sequence>
<feature type="region of interest" description="Disordered" evidence="1">
    <location>
        <begin position="82"/>
        <end position="114"/>
    </location>
</feature>
<name>A0A5C2RUE2_9APHY</name>
<accession>A0A5C2RUE2</accession>
<evidence type="ECO:0000313" key="2">
    <source>
        <dbReference type="EMBL" id="RPD53806.1"/>
    </source>
</evidence>
<feature type="region of interest" description="Disordered" evidence="1">
    <location>
        <begin position="1"/>
        <end position="23"/>
    </location>
</feature>
<dbReference type="EMBL" id="ML122315">
    <property type="protein sequence ID" value="RPD53806.1"/>
    <property type="molecule type" value="Genomic_DNA"/>
</dbReference>
<feature type="non-terminal residue" evidence="2">
    <location>
        <position position="1"/>
    </location>
</feature>
<organism evidence="2 3">
    <name type="scientific">Lentinus tigrinus ALCF2SS1-6</name>
    <dbReference type="NCBI Taxonomy" id="1328759"/>
    <lineage>
        <taxon>Eukaryota</taxon>
        <taxon>Fungi</taxon>
        <taxon>Dikarya</taxon>
        <taxon>Basidiomycota</taxon>
        <taxon>Agaricomycotina</taxon>
        <taxon>Agaricomycetes</taxon>
        <taxon>Polyporales</taxon>
        <taxon>Polyporaceae</taxon>
        <taxon>Lentinus</taxon>
    </lineage>
</organism>
<protein>
    <submittedName>
        <fullName evidence="2">Uncharacterized protein</fullName>
    </submittedName>
</protein>
<dbReference type="AlphaFoldDB" id="A0A5C2RUE2"/>
<gene>
    <name evidence="2" type="ORF">L227DRAFT_581060</name>
</gene>
<keyword evidence="3" id="KW-1185">Reference proteome</keyword>
<evidence type="ECO:0000256" key="1">
    <source>
        <dbReference type="SAM" id="MobiDB-lite"/>
    </source>
</evidence>
<evidence type="ECO:0000313" key="3">
    <source>
        <dbReference type="Proteomes" id="UP000313359"/>
    </source>
</evidence>
<reference evidence="2" key="1">
    <citation type="journal article" date="2018" name="Genome Biol. Evol.">
        <title>Genomics and development of Lentinus tigrinus, a white-rot wood-decaying mushroom with dimorphic fruiting bodies.</title>
        <authorList>
            <person name="Wu B."/>
            <person name="Xu Z."/>
            <person name="Knudson A."/>
            <person name="Carlson A."/>
            <person name="Chen N."/>
            <person name="Kovaka S."/>
            <person name="LaButti K."/>
            <person name="Lipzen A."/>
            <person name="Pennachio C."/>
            <person name="Riley R."/>
            <person name="Schakwitz W."/>
            <person name="Umezawa K."/>
            <person name="Ohm R.A."/>
            <person name="Grigoriev I.V."/>
            <person name="Nagy L.G."/>
            <person name="Gibbons J."/>
            <person name="Hibbett D."/>
        </authorList>
    </citation>
    <scope>NUCLEOTIDE SEQUENCE [LARGE SCALE GENOMIC DNA]</scope>
    <source>
        <strain evidence="2">ALCF2SS1-6</strain>
    </source>
</reference>